<dbReference type="RefSeq" id="WP_080721185.1">
    <property type="nucleotide sequence ID" value="NZ_JAKMUV010000008.1"/>
</dbReference>
<dbReference type="GeneID" id="301813392"/>
<keyword evidence="2" id="KW-0812">Transmembrane</keyword>
<keyword evidence="2" id="KW-1133">Transmembrane helix</keyword>
<accession>A0A9X3M6X3</accession>
<evidence type="ECO:0000313" key="4">
    <source>
        <dbReference type="Proteomes" id="UP001146505"/>
    </source>
</evidence>
<keyword evidence="4" id="KW-1185">Reference proteome</keyword>
<comment type="caution">
    <text evidence="3">The sequence shown here is derived from an EMBL/GenBank/DDBJ whole genome shotgun (WGS) entry which is preliminary data.</text>
</comment>
<feature type="transmembrane region" description="Helical" evidence="2">
    <location>
        <begin position="66"/>
        <end position="88"/>
    </location>
</feature>
<sequence length="91" mass="9323">MSIQQPDAAQSAPAASSTSSPPSAASPAKKDHRAAVQAHKLRMDIAGKAIRHGEIQPSVTPRTVKILMGSAIIAAVMLVVTIGAATVIQML</sequence>
<evidence type="ECO:0000256" key="2">
    <source>
        <dbReference type="SAM" id="Phobius"/>
    </source>
</evidence>
<keyword evidence="2" id="KW-0472">Membrane</keyword>
<proteinExistence type="predicted"/>
<evidence type="ECO:0000313" key="3">
    <source>
        <dbReference type="EMBL" id="MCZ9305367.1"/>
    </source>
</evidence>
<evidence type="ECO:0000256" key="1">
    <source>
        <dbReference type="SAM" id="MobiDB-lite"/>
    </source>
</evidence>
<protein>
    <submittedName>
        <fullName evidence="3">Uncharacterized protein</fullName>
    </submittedName>
</protein>
<gene>
    <name evidence="3" type="ORF">L8U58_07495</name>
</gene>
<name>A0A9X3M6X3_9CORY</name>
<dbReference type="AlphaFoldDB" id="A0A9X3M6X3"/>
<reference evidence="3" key="1">
    <citation type="submission" date="2022-02" db="EMBL/GenBank/DDBJ databases">
        <title>Corynebacterium sp. from urogenital microbiome.</title>
        <authorList>
            <person name="Cappelli E.A."/>
            <person name="Ribeiro T.G."/>
            <person name="Peixe L."/>
        </authorList>
    </citation>
    <scope>NUCLEOTIDE SEQUENCE</scope>
    <source>
        <strain evidence="3">C9Ua_112</strain>
    </source>
</reference>
<dbReference type="EMBL" id="JAKMUV010000008">
    <property type="protein sequence ID" value="MCZ9305367.1"/>
    <property type="molecule type" value="Genomic_DNA"/>
</dbReference>
<organism evidence="3 4">
    <name type="scientific">Corynebacterium macclintockiae</name>
    <dbReference type="NCBI Taxonomy" id="2913501"/>
    <lineage>
        <taxon>Bacteria</taxon>
        <taxon>Bacillati</taxon>
        <taxon>Actinomycetota</taxon>
        <taxon>Actinomycetes</taxon>
        <taxon>Mycobacteriales</taxon>
        <taxon>Corynebacteriaceae</taxon>
        <taxon>Corynebacterium</taxon>
    </lineage>
</organism>
<feature type="region of interest" description="Disordered" evidence="1">
    <location>
        <begin position="1"/>
        <end position="36"/>
    </location>
</feature>
<feature type="compositionally biased region" description="Low complexity" evidence="1">
    <location>
        <begin position="1"/>
        <end position="27"/>
    </location>
</feature>
<dbReference type="Proteomes" id="UP001146505">
    <property type="component" value="Unassembled WGS sequence"/>
</dbReference>